<gene>
    <name evidence="2" type="ORF">TPR58_22585</name>
</gene>
<comment type="caution">
    <text evidence="2">The sequence shown here is derived from an EMBL/GenBank/DDBJ whole genome shotgun (WGS) entry which is preliminary data.</text>
</comment>
<dbReference type="Proteomes" id="UP001427805">
    <property type="component" value="Unassembled WGS sequence"/>
</dbReference>
<dbReference type="RefSeq" id="WP_346249026.1">
    <property type="nucleotide sequence ID" value="NZ_JBDIZK010000022.1"/>
</dbReference>
<proteinExistence type="predicted"/>
<reference evidence="2 3" key="1">
    <citation type="submission" date="2024-05" db="EMBL/GenBank/DDBJ databases">
        <title>Sphingomonas sp. HF-S3 16S ribosomal RNA gene Genome sequencing and assembly.</title>
        <authorList>
            <person name="Lee H."/>
        </authorList>
    </citation>
    <scope>NUCLEOTIDE SEQUENCE [LARGE SCALE GENOMIC DNA]</scope>
    <source>
        <strain evidence="2 3">HF-S3</strain>
    </source>
</reference>
<organism evidence="2 3">
    <name type="scientific">Sphingomonas rustica</name>
    <dbReference type="NCBI Taxonomy" id="3103142"/>
    <lineage>
        <taxon>Bacteria</taxon>
        <taxon>Pseudomonadati</taxon>
        <taxon>Pseudomonadota</taxon>
        <taxon>Alphaproteobacteria</taxon>
        <taxon>Sphingomonadales</taxon>
        <taxon>Sphingomonadaceae</taxon>
        <taxon>Sphingomonas</taxon>
    </lineage>
</organism>
<sequence>MKTWILAGASAVAATLSLTPAAPVAPPAEPAIGTTAIDFSARA</sequence>
<dbReference type="EMBL" id="JBDIZK010000022">
    <property type="protein sequence ID" value="MEN3749977.1"/>
    <property type="molecule type" value="Genomic_DNA"/>
</dbReference>
<keyword evidence="1" id="KW-0732">Signal</keyword>
<evidence type="ECO:0000313" key="2">
    <source>
        <dbReference type="EMBL" id="MEN3749977.1"/>
    </source>
</evidence>
<name>A0ABV0BFE0_9SPHN</name>
<protein>
    <submittedName>
        <fullName evidence="2">Uncharacterized protein</fullName>
    </submittedName>
</protein>
<feature type="signal peptide" evidence="1">
    <location>
        <begin position="1"/>
        <end position="21"/>
    </location>
</feature>
<evidence type="ECO:0000256" key="1">
    <source>
        <dbReference type="SAM" id="SignalP"/>
    </source>
</evidence>
<keyword evidence="3" id="KW-1185">Reference proteome</keyword>
<evidence type="ECO:0000313" key="3">
    <source>
        <dbReference type="Proteomes" id="UP001427805"/>
    </source>
</evidence>
<accession>A0ABV0BFE0</accession>
<feature type="chain" id="PRO_5046435250" evidence="1">
    <location>
        <begin position="22"/>
        <end position="43"/>
    </location>
</feature>